<keyword evidence="1" id="KW-0812">Transmembrane</keyword>
<gene>
    <name evidence="2" type="ORF">BW732_04625</name>
</gene>
<dbReference type="Proteomes" id="UP000188246">
    <property type="component" value="Chromosome"/>
</dbReference>
<proteinExistence type="predicted"/>
<evidence type="ECO:0000256" key="1">
    <source>
        <dbReference type="SAM" id="Phobius"/>
    </source>
</evidence>
<feature type="transmembrane region" description="Helical" evidence="1">
    <location>
        <begin position="164"/>
        <end position="183"/>
    </location>
</feature>
<feature type="transmembrane region" description="Helical" evidence="1">
    <location>
        <begin position="64"/>
        <end position="88"/>
    </location>
</feature>
<dbReference type="KEGG" id="vpi:BW732_04625"/>
<protein>
    <recommendedName>
        <fullName evidence="4">ECF transporter S component</fullName>
    </recommendedName>
</protein>
<accession>A0A1Q2D5D2</accession>
<feature type="transmembrane region" description="Helical" evidence="1">
    <location>
        <begin position="35"/>
        <end position="52"/>
    </location>
</feature>
<dbReference type="STRING" id="633807.BW732_04625"/>
<keyword evidence="3" id="KW-1185">Reference proteome</keyword>
<evidence type="ECO:0000313" key="2">
    <source>
        <dbReference type="EMBL" id="AQP53584.1"/>
    </source>
</evidence>
<dbReference type="Gene3D" id="1.10.1760.20">
    <property type="match status" value="1"/>
</dbReference>
<evidence type="ECO:0000313" key="3">
    <source>
        <dbReference type="Proteomes" id="UP000188246"/>
    </source>
</evidence>
<dbReference type="RefSeq" id="WP_179946102.1">
    <property type="nucleotide sequence ID" value="NZ_CP019609.1"/>
</dbReference>
<feature type="transmembrane region" description="Helical" evidence="1">
    <location>
        <begin position="100"/>
        <end position="125"/>
    </location>
</feature>
<dbReference type="AlphaFoldDB" id="A0A1Q2D5D2"/>
<evidence type="ECO:0008006" key="4">
    <source>
        <dbReference type="Google" id="ProtNLM"/>
    </source>
</evidence>
<name>A0A1Q2D5D2_9ENTE</name>
<keyword evidence="1" id="KW-0472">Membrane</keyword>
<organism evidence="2 3">
    <name type="scientific">Vagococcus penaei</name>
    <dbReference type="NCBI Taxonomy" id="633807"/>
    <lineage>
        <taxon>Bacteria</taxon>
        <taxon>Bacillati</taxon>
        <taxon>Bacillota</taxon>
        <taxon>Bacilli</taxon>
        <taxon>Lactobacillales</taxon>
        <taxon>Enterococcaceae</taxon>
        <taxon>Vagococcus</taxon>
    </lineage>
</organism>
<keyword evidence="1" id="KW-1133">Transmembrane helix</keyword>
<dbReference type="EMBL" id="CP019609">
    <property type="protein sequence ID" value="AQP53584.1"/>
    <property type="molecule type" value="Genomic_DNA"/>
</dbReference>
<reference evidence="2 3" key="1">
    <citation type="journal article" date="2010" name="Int. J. Syst. Evol. Microbiol.">
        <title>Vagococcus penaei sp. nov., isolated from spoilage microbiota of cooked shrimp (Penaeus vannamei).</title>
        <authorList>
            <person name="Jaffres E."/>
            <person name="Prevost H."/>
            <person name="Rossero A."/>
            <person name="Joffraud J.J."/>
            <person name="Dousset X."/>
        </authorList>
    </citation>
    <scope>NUCLEOTIDE SEQUENCE [LARGE SCALE GENOMIC DNA]</scope>
    <source>
        <strain evidence="2 3">CD276</strain>
    </source>
</reference>
<sequence length="205" mass="22338">MGVNKRNSQLIILCGLAVCINVVLGSIVTITGVPLLFLDALGTIFISINFNLMYGVMTGLCTNLVLTIFFGPLALPFALVNMTVAVVANLCTRNDTRLTYSKAILVGIALALVGSLVSGPIRLWLYGGFRGITPTLTNVLVVTLKASGLKLLNAAYWGAVSDSFFDKIISCLIVFWLSRLPVIHKKVTFLNQKGRDYHEWTSQNR</sequence>